<organism evidence="3 4">
    <name type="scientific">Thermogutta terrifontis</name>
    <dbReference type="NCBI Taxonomy" id="1331910"/>
    <lineage>
        <taxon>Bacteria</taxon>
        <taxon>Pseudomonadati</taxon>
        <taxon>Planctomycetota</taxon>
        <taxon>Planctomycetia</taxon>
        <taxon>Pirellulales</taxon>
        <taxon>Thermoguttaceae</taxon>
        <taxon>Thermogutta</taxon>
    </lineage>
</organism>
<dbReference type="Pfam" id="PF01408">
    <property type="entry name" value="GFO_IDH_MocA"/>
    <property type="match status" value="1"/>
</dbReference>
<gene>
    <name evidence="3" type="ORF">THTE_1597</name>
</gene>
<feature type="domain" description="Gfo/Idh/MocA-like oxidoreductase bacterial type C-terminal" evidence="2">
    <location>
        <begin position="399"/>
        <end position="445"/>
    </location>
</feature>
<dbReference type="KEGG" id="ttf:THTE_1597"/>
<protein>
    <submittedName>
        <fullName evidence="3">Myo-inositol 2-dehydrogenase</fullName>
        <ecNumber evidence="3">1.1.1.18</ecNumber>
    </submittedName>
</protein>
<dbReference type="PANTHER" id="PTHR43818:SF10">
    <property type="entry name" value="NADH-DEPENDENT DEHYDROGENASE-RELATED"/>
    <property type="match status" value="1"/>
</dbReference>
<dbReference type="Gene3D" id="3.30.360.10">
    <property type="entry name" value="Dihydrodipicolinate Reductase, domain 2"/>
    <property type="match status" value="1"/>
</dbReference>
<dbReference type="InterPro" id="IPR036291">
    <property type="entry name" value="NAD(P)-bd_dom_sf"/>
</dbReference>
<sequence length="446" mass="48699">MAHTHPSAMSRRSFLAAGSGAAVAMYVSAKTLGLEPGQPSANNRLNVAAVGVGGMGRHDIAQAAKTENVVAICDVDSRFAEQVAAQYPGAKIYADFRKMLEEQKDIDAVMVATPDHNHAVVTAMALKLGKHVFCQKPLTHSVGEALAIKELAAQAKTATQMGNQGQASEGARRICEYIWSGAIGKVREIHSWSNRRPDISPRGIPRPKETPPVPDYLNWDLWLGPAPERPYHPCYHPFAWRGWWDFGTGVLGDIGCHNLSAAFKALKLKWPVSVEACSTHWSAPPEITRETAPIASIVTYVFPPEGDRPEIVLRWYDGGMMPPIPKALGDQNIFDGDGTLIVGDEGMLWGDRLLPESRAKEVGDPPKMLPRSPGHYEEWIQACKGGPAPGSNFVDHAAHLAAVVLMGNIAIRTQKKLFWDAEKLRFTNSDEANALLNPPYRNGWSL</sequence>
<reference evidence="3 4" key="1">
    <citation type="journal article" name="Front. Microbiol.">
        <title>Sugar Metabolism of the First Thermophilic Planctomycete Thermogutta terrifontis: Comparative Genomic and Transcriptomic Approaches.</title>
        <authorList>
            <person name="Elcheninov A.G."/>
            <person name="Menzel P."/>
            <person name="Gudbergsdottir S.R."/>
            <person name="Slesarev A.I."/>
            <person name="Kadnikov V.V."/>
            <person name="Krogh A."/>
            <person name="Bonch-Osmolovskaya E.A."/>
            <person name="Peng X."/>
            <person name="Kublanov I.V."/>
        </authorList>
    </citation>
    <scope>NUCLEOTIDE SEQUENCE [LARGE SCALE GENOMIC DNA]</scope>
    <source>
        <strain evidence="3 4">R1</strain>
    </source>
</reference>
<dbReference type="OrthoDB" id="255433at2"/>
<dbReference type="Pfam" id="PF19051">
    <property type="entry name" value="GFO_IDH_MocA_C2"/>
    <property type="match status" value="2"/>
</dbReference>
<evidence type="ECO:0000259" key="2">
    <source>
        <dbReference type="Pfam" id="PF19051"/>
    </source>
</evidence>
<dbReference type="InterPro" id="IPR000683">
    <property type="entry name" value="Gfo/Idh/MocA-like_OxRdtase_N"/>
</dbReference>
<dbReference type="EMBL" id="CP018477">
    <property type="protein sequence ID" value="ASV74199.1"/>
    <property type="molecule type" value="Genomic_DNA"/>
</dbReference>
<name>A0A286RE08_9BACT</name>
<evidence type="ECO:0000313" key="3">
    <source>
        <dbReference type="EMBL" id="ASV74199.1"/>
    </source>
</evidence>
<feature type="domain" description="Gfo/Idh/MocA-like oxidoreductase bacterial type C-terminal" evidence="2">
    <location>
        <begin position="211"/>
        <end position="261"/>
    </location>
</feature>
<dbReference type="AlphaFoldDB" id="A0A286RE08"/>
<dbReference type="GO" id="GO:0050112">
    <property type="term" value="F:inositol 2-dehydrogenase (NAD+) activity"/>
    <property type="evidence" value="ECO:0007669"/>
    <property type="project" value="UniProtKB-EC"/>
</dbReference>
<keyword evidence="4" id="KW-1185">Reference proteome</keyword>
<dbReference type="EC" id="1.1.1.18" evidence="3"/>
<accession>A0A286RE08</accession>
<dbReference type="SUPFAM" id="SSF51735">
    <property type="entry name" value="NAD(P)-binding Rossmann-fold domains"/>
    <property type="match status" value="1"/>
</dbReference>
<feature type="domain" description="Gfo/Idh/MocA-like oxidoreductase N-terminal" evidence="1">
    <location>
        <begin position="45"/>
        <end position="161"/>
    </location>
</feature>
<evidence type="ECO:0000259" key="1">
    <source>
        <dbReference type="Pfam" id="PF01408"/>
    </source>
</evidence>
<dbReference type="InterPro" id="IPR043906">
    <property type="entry name" value="Gfo/Idh/MocA_OxRdtase_bact_C"/>
</dbReference>
<dbReference type="InterPro" id="IPR050463">
    <property type="entry name" value="Gfo/Idh/MocA_oxidrdct_glycsds"/>
</dbReference>
<dbReference type="PANTHER" id="PTHR43818">
    <property type="entry name" value="BCDNA.GH03377"/>
    <property type="match status" value="1"/>
</dbReference>
<evidence type="ECO:0000313" key="4">
    <source>
        <dbReference type="Proteomes" id="UP000215086"/>
    </source>
</evidence>
<dbReference type="Proteomes" id="UP000215086">
    <property type="component" value="Chromosome"/>
</dbReference>
<dbReference type="PROSITE" id="PS51318">
    <property type="entry name" value="TAT"/>
    <property type="match status" value="1"/>
</dbReference>
<keyword evidence="3" id="KW-0560">Oxidoreductase</keyword>
<dbReference type="GO" id="GO:0000166">
    <property type="term" value="F:nucleotide binding"/>
    <property type="evidence" value="ECO:0007669"/>
    <property type="project" value="InterPro"/>
</dbReference>
<proteinExistence type="predicted"/>
<dbReference type="InterPro" id="IPR006311">
    <property type="entry name" value="TAT_signal"/>
</dbReference>
<dbReference type="Gene3D" id="3.40.50.720">
    <property type="entry name" value="NAD(P)-binding Rossmann-like Domain"/>
    <property type="match status" value="1"/>
</dbReference>
<dbReference type="SUPFAM" id="SSF55347">
    <property type="entry name" value="Glyceraldehyde-3-phosphate dehydrogenase-like, C-terminal domain"/>
    <property type="match status" value="1"/>
</dbReference>
<dbReference type="RefSeq" id="WP_157731823.1">
    <property type="nucleotide sequence ID" value="NZ_CP018477.1"/>
</dbReference>